<dbReference type="EMBL" id="JAEHSL010000018">
    <property type="protein sequence ID" value="MBI6182415.1"/>
    <property type="molecule type" value="Genomic_DNA"/>
</dbReference>
<protein>
    <submittedName>
        <fullName evidence="1">Uncharacterized protein</fullName>
    </submittedName>
</protein>
<comment type="caution">
    <text evidence="1">The sequence shown here is derived from an EMBL/GenBank/DDBJ whole genome shotgun (WGS) entry which is preliminary data.</text>
</comment>
<gene>
    <name evidence="1" type="ORF">JEQ07_18730</name>
</gene>
<name>A0ABS0TVM8_SERPR</name>
<reference evidence="1 2" key="1">
    <citation type="submission" date="2020-12" db="EMBL/GenBank/DDBJ databases">
        <title>Enhanced detection system for hospital associated transmission using whole genome sequencing surveillance.</title>
        <authorList>
            <person name="Harrison L.H."/>
            <person name="Van Tyne D."/>
            <person name="Marsh J.W."/>
            <person name="Griffith M.P."/>
            <person name="Snyder D.J."/>
            <person name="Cooper V.S."/>
            <person name="Mustapha M."/>
        </authorList>
    </citation>
    <scope>NUCLEOTIDE SEQUENCE [LARGE SCALE GENOMIC DNA]</scope>
    <source>
        <strain evidence="1 2">SER00238</strain>
    </source>
</reference>
<dbReference type="RefSeq" id="WP_198642461.1">
    <property type="nucleotide sequence ID" value="NZ_JAEHSL010000018.1"/>
</dbReference>
<organism evidence="1 2">
    <name type="scientific">Serratia proteamaculans</name>
    <dbReference type="NCBI Taxonomy" id="28151"/>
    <lineage>
        <taxon>Bacteria</taxon>
        <taxon>Pseudomonadati</taxon>
        <taxon>Pseudomonadota</taxon>
        <taxon>Gammaproteobacteria</taxon>
        <taxon>Enterobacterales</taxon>
        <taxon>Yersiniaceae</taxon>
        <taxon>Serratia</taxon>
    </lineage>
</organism>
<evidence type="ECO:0000313" key="1">
    <source>
        <dbReference type="EMBL" id="MBI6182415.1"/>
    </source>
</evidence>
<keyword evidence="2" id="KW-1185">Reference proteome</keyword>
<sequence>MSTEKLLSELSKPVAWPNGCNETAVNALRYLAENKRPIGGSDMYNTEHLYMIASELTRIANKPLYSQGYVSALLAALEEERKENVYFCNLNAQKNECIAELERARFIAWPGNMFAPVLARIKVDVKRRDGSVSVGLSGGNVVWYHQDRPDDVVAFALSVESDA</sequence>
<evidence type="ECO:0000313" key="2">
    <source>
        <dbReference type="Proteomes" id="UP000639004"/>
    </source>
</evidence>
<accession>A0ABS0TVM8</accession>
<proteinExistence type="predicted"/>
<dbReference type="Proteomes" id="UP000639004">
    <property type="component" value="Unassembled WGS sequence"/>
</dbReference>